<organism evidence="6 11">
    <name type="scientific">Bacillus mycoides</name>
    <dbReference type="NCBI Taxonomy" id="1405"/>
    <lineage>
        <taxon>Bacteria</taxon>
        <taxon>Bacillati</taxon>
        <taxon>Bacillota</taxon>
        <taxon>Bacilli</taxon>
        <taxon>Bacillales</taxon>
        <taxon>Bacillaceae</taxon>
        <taxon>Bacillus</taxon>
        <taxon>Bacillus cereus group</taxon>
    </lineage>
</organism>
<dbReference type="EMBL" id="SZOD01000508">
    <property type="protein sequence ID" value="TKI82752.1"/>
    <property type="molecule type" value="Genomic_DNA"/>
</dbReference>
<name>A0A0A0WWS9_BACMY</name>
<evidence type="ECO:0000313" key="3">
    <source>
        <dbReference type="EMBL" id="EJR36200.1"/>
    </source>
</evidence>
<reference evidence="6 11" key="6">
    <citation type="journal article" date="2019" name="Environ. Microbiol.">
        <title>An active ?-lactamase is a part of an orchestrated cell wall stress resistance network of Bacillus subtilis and related rhizosphere species.</title>
        <authorList>
            <person name="Bucher T."/>
            <person name="Keren-Paz A."/>
            <person name="Hausser J."/>
            <person name="Olender T."/>
            <person name="Cytryn E."/>
            <person name="Kolodkin-Gal I."/>
        </authorList>
    </citation>
    <scope>NUCLEOTIDE SEQUENCE [LARGE SCALE GENOMIC DNA]</scope>
    <source>
        <strain evidence="6 11">I186</strain>
    </source>
</reference>
<dbReference type="RefSeq" id="WP_002125677.1">
    <property type="nucleotide sequence ID" value="NZ_CAKJWQ010000032.1"/>
</dbReference>
<dbReference type="Proteomes" id="UP000192932">
    <property type="component" value="Chromosome"/>
</dbReference>
<proteinExistence type="predicted"/>
<evidence type="ECO:0000256" key="1">
    <source>
        <dbReference type="SAM" id="Phobius"/>
    </source>
</evidence>
<evidence type="ECO:0000313" key="7">
    <source>
        <dbReference type="Proteomes" id="UP000006976"/>
    </source>
</evidence>
<dbReference type="AlphaFoldDB" id="A0A0A0WWS9"/>
<reference evidence="2 10" key="5">
    <citation type="submission" date="2017-04" db="EMBL/GenBank/DDBJ databases">
        <title>The Characteristic of a Fine Plant Growth-Promoting Rhizobacteria Bacillus mycoides Gnyt1 and its Whole Genome Sequencing Analysis.</title>
        <authorList>
            <person name="Li J.H."/>
            <person name="Yao T."/>
        </authorList>
    </citation>
    <scope>NUCLEOTIDE SEQUENCE [LARGE SCALE GENOMIC DNA]</scope>
    <source>
        <strain evidence="2 10">Gnyt1</strain>
    </source>
</reference>
<evidence type="ECO:0000313" key="10">
    <source>
        <dbReference type="Proteomes" id="UP000192932"/>
    </source>
</evidence>
<evidence type="ECO:0000313" key="8">
    <source>
        <dbReference type="Proteomes" id="UP000065797"/>
    </source>
</evidence>
<dbReference type="EMBL" id="LRPH01000069">
    <property type="protein sequence ID" value="KWU59333.1"/>
    <property type="molecule type" value="Genomic_DNA"/>
</dbReference>
<sequence>MWKKIKNYRLSLKDLKFMLWLFGITCFIYSYNFIVGLAFVHKFQVYDLGGAIATFAAFMDTRNRIKNKNYKAA</sequence>
<dbReference type="KEGG" id="bww:bwei_4056"/>
<dbReference type="Proteomes" id="UP000190696">
    <property type="component" value="Unassembled WGS sequence"/>
</dbReference>
<reference evidence="3 7" key="1">
    <citation type="submission" date="2012-04" db="EMBL/GenBank/DDBJ databases">
        <title>The Genome Sequence of Bacillus cereus VD078.</title>
        <authorList>
            <consortium name="The Broad Institute Genome Sequencing Platform"/>
            <consortium name="The Broad Institute Genome Sequencing Center for Infectious Disease"/>
            <person name="Feldgarden M."/>
            <person name="Van der Auwera G.A."/>
            <person name="Mahillon J."/>
            <person name="Duprez V."/>
            <person name="Timmery S."/>
            <person name="Mattelet C."/>
            <person name="Dierick K."/>
            <person name="Sun M."/>
            <person name="Yu Z."/>
            <person name="Zhu L."/>
            <person name="Hu X."/>
            <person name="Shank E.B."/>
            <person name="Swiecicka I."/>
            <person name="Hansen B.M."/>
            <person name="Andrup L."/>
            <person name="Young S.K."/>
            <person name="Zeng Q."/>
            <person name="Gargeya S."/>
            <person name="Fitzgerald M."/>
            <person name="Haas B."/>
            <person name="Abouelleil A."/>
            <person name="Alvarado L."/>
            <person name="Arachchi H.M."/>
            <person name="Berlin A."/>
            <person name="Chapman S.B."/>
            <person name="Goldberg J."/>
            <person name="Griggs A."/>
            <person name="Gujja S."/>
            <person name="Hansen M."/>
            <person name="Howarth C."/>
            <person name="Imamovic A."/>
            <person name="Larimer J."/>
            <person name="McCowen C."/>
            <person name="Montmayeur A."/>
            <person name="Murphy C."/>
            <person name="Neiman D."/>
            <person name="Pearson M."/>
            <person name="Priest M."/>
            <person name="Roberts A."/>
            <person name="Saif S."/>
            <person name="Shea T."/>
            <person name="Sisk P."/>
            <person name="Sykes S."/>
            <person name="Wortman J."/>
            <person name="Nusbaum C."/>
            <person name="Birren B."/>
        </authorList>
    </citation>
    <scope>NUCLEOTIDE SEQUENCE [LARGE SCALE GENOMIC DNA]</scope>
    <source>
        <strain evidence="3 7">VD078</strain>
    </source>
</reference>
<accession>A0A0A0WWS9</accession>
<accession>A0A0D6SXX7</accession>
<evidence type="ECO:0000313" key="9">
    <source>
        <dbReference type="Proteomes" id="UP000190696"/>
    </source>
</evidence>
<keyword evidence="1" id="KW-0472">Membrane</keyword>
<reference evidence="8" key="3">
    <citation type="submission" date="2016-01" db="EMBL/GenBank/DDBJ databases">
        <authorList>
            <person name="McClelland M."/>
            <person name="Jain A."/>
            <person name="Saraogi P."/>
            <person name="Mendelson R."/>
            <person name="Westerman R."/>
            <person name="SanMiguel P."/>
            <person name="Csonka L."/>
        </authorList>
    </citation>
    <scope>NUCLEOTIDE SEQUENCE [LARGE SCALE GENOMIC DNA]</scope>
    <source>
        <strain evidence="8">PE8-15</strain>
    </source>
</reference>
<evidence type="ECO:0000313" key="11">
    <source>
        <dbReference type="Proteomes" id="UP000305524"/>
    </source>
</evidence>
<evidence type="ECO:0000313" key="5">
    <source>
        <dbReference type="EMBL" id="OOR05681.1"/>
    </source>
</evidence>
<dbReference type="Proteomes" id="UP000006976">
    <property type="component" value="Unassembled WGS sequence"/>
</dbReference>
<evidence type="ECO:0000313" key="6">
    <source>
        <dbReference type="EMBL" id="TKI82752.1"/>
    </source>
</evidence>
<evidence type="ECO:0000313" key="4">
    <source>
        <dbReference type="EMBL" id="KWU59333.1"/>
    </source>
</evidence>
<keyword evidence="1" id="KW-0812">Transmembrane</keyword>
<dbReference type="PATRIC" id="fig|1405.14.peg.1952"/>
<dbReference type="EMBL" id="AHEV01000024">
    <property type="protein sequence ID" value="EJR36200.1"/>
    <property type="molecule type" value="Genomic_DNA"/>
</dbReference>
<dbReference type="Proteomes" id="UP000305524">
    <property type="component" value="Unassembled WGS sequence"/>
</dbReference>
<evidence type="ECO:0000313" key="2">
    <source>
        <dbReference type="EMBL" id="ARJ20710.1"/>
    </source>
</evidence>
<dbReference type="EMBL" id="CP020743">
    <property type="protein sequence ID" value="ARJ20710.1"/>
    <property type="molecule type" value="Genomic_DNA"/>
</dbReference>
<reference evidence="5 9" key="4">
    <citation type="submission" date="2017-01" db="EMBL/GenBank/DDBJ databases">
        <title>Bacillus cereus isolates.</title>
        <authorList>
            <person name="Beno S.M."/>
        </authorList>
    </citation>
    <scope>NUCLEOTIDE SEQUENCE [LARGE SCALE GENOMIC DNA]</scope>
    <source>
        <strain evidence="5 9">FSL W7-1108</strain>
    </source>
</reference>
<keyword evidence="1" id="KW-1133">Transmembrane helix</keyword>
<dbReference type="Proteomes" id="UP000065797">
    <property type="component" value="Unassembled WGS sequence"/>
</dbReference>
<reference evidence="4" key="2">
    <citation type="submission" date="2016-01" db="EMBL/GenBank/DDBJ databases">
        <authorList>
            <person name="Van Zyl L.J."/>
            <person name="Matobola R."/>
            <person name="Klein T."/>
            <person name="Biteghe F.A."/>
            <person name="Kirby B."/>
            <person name="Trindade M.I."/>
        </authorList>
    </citation>
    <scope>NUCLEOTIDE SEQUENCE</scope>
    <source>
        <strain evidence="4">PE8-15</strain>
    </source>
</reference>
<accession>J8ICP8</accession>
<gene>
    <name evidence="4" type="ORF">AWW70_18850</name>
    <name evidence="2" type="ORF">B7492_05475</name>
    <name evidence="5" type="ORF">BW900_16525</name>
    <name evidence="6" type="ORF">FC701_20295</name>
    <name evidence="3" type="ORF">III_04391</name>
</gene>
<feature type="transmembrane region" description="Helical" evidence="1">
    <location>
        <begin position="20"/>
        <end position="39"/>
    </location>
</feature>
<dbReference type="EMBL" id="MUAI01000013">
    <property type="protein sequence ID" value="OOR05681.1"/>
    <property type="molecule type" value="Genomic_DNA"/>
</dbReference>
<protein>
    <submittedName>
        <fullName evidence="6">Uncharacterized protein</fullName>
    </submittedName>
</protein>